<evidence type="ECO:0000313" key="11">
    <source>
        <dbReference type="EMBL" id="PRZ44306.1"/>
    </source>
</evidence>
<dbReference type="GO" id="GO:0018741">
    <property type="term" value="F:linear primary-alkylsulfatase activity"/>
    <property type="evidence" value="ECO:0007669"/>
    <property type="project" value="UniProtKB-EC"/>
</dbReference>
<comment type="cofactor">
    <cofactor evidence="1">
        <name>Zn(2+)</name>
        <dbReference type="ChEBI" id="CHEBI:29105"/>
    </cofactor>
</comment>
<dbReference type="InterPro" id="IPR029229">
    <property type="entry name" value="Alkyl_sulf_C"/>
</dbReference>
<dbReference type="PANTHER" id="PTHR43223">
    <property type="entry name" value="ALKYL/ARYL-SULFATASE"/>
    <property type="match status" value="1"/>
</dbReference>
<keyword evidence="12" id="KW-1185">Reference proteome</keyword>
<dbReference type="SUPFAM" id="SSF56281">
    <property type="entry name" value="Metallo-hydrolase/oxidoreductase"/>
    <property type="match status" value="1"/>
</dbReference>
<dbReference type="EMBL" id="PVUE01000001">
    <property type="protein sequence ID" value="PRZ44306.1"/>
    <property type="molecule type" value="Genomic_DNA"/>
</dbReference>
<organism evidence="11 12">
    <name type="scientific">Antricoccus suffuscus</name>
    <dbReference type="NCBI Taxonomy" id="1629062"/>
    <lineage>
        <taxon>Bacteria</taxon>
        <taxon>Bacillati</taxon>
        <taxon>Actinomycetota</taxon>
        <taxon>Actinomycetes</taxon>
        <taxon>Geodermatophilales</taxon>
        <taxon>Antricoccaceae</taxon>
        <taxon>Antricoccus</taxon>
    </lineage>
</organism>
<evidence type="ECO:0000256" key="5">
    <source>
        <dbReference type="ARBA" id="ARBA00033751"/>
    </source>
</evidence>
<dbReference type="RefSeq" id="WP_106347333.1">
    <property type="nucleotide sequence ID" value="NZ_PVUE01000001.1"/>
</dbReference>
<feature type="domain" description="Metallo-beta-lactamase" evidence="10">
    <location>
        <begin position="111"/>
        <end position="333"/>
    </location>
</feature>
<dbReference type="Pfam" id="PF00753">
    <property type="entry name" value="Lactamase_B"/>
    <property type="match status" value="1"/>
</dbReference>
<dbReference type="FunFam" id="3.60.15.30:FF:000001">
    <property type="entry name" value="Alkyl/aryl-sulfatase BDS1"/>
    <property type="match status" value="1"/>
</dbReference>
<keyword evidence="2" id="KW-0479">Metal-binding</keyword>
<comment type="similarity">
    <text evidence="5">Belongs to the metallo-beta-lactamase superfamily. Type III sulfatase family.</text>
</comment>
<dbReference type="GO" id="GO:0046983">
    <property type="term" value="F:protein dimerization activity"/>
    <property type="evidence" value="ECO:0007669"/>
    <property type="project" value="InterPro"/>
</dbReference>
<accession>A0A2T1A6T3</accession>
<reference evidence="11 12" key="1">
    <citation type="submission" date="2018-03" db="EMBL/GenBank/DDBJ databases">
        <title>Genomic Encyclopedia of Archaeal and Bacterial Type Strains, Phase II (KMG-II): from individual species to whole genera.</title>
        <authorList>
            <person name="Goeker M."/>
        </authorList>
    </citation>
    <scope>NUCLEOTIDE SEQUENCE [LARGE SCALE GENOMIC DNA]</scope>
    <source>
        <strain evidence="11 12">DSM 100065</strain>
    </source>
</reference>
<dbReference type="Gene3D" id="3.60.15.30">
    <property type="entry name" value="Metallo-beta-lactamase domain"/>
    <property type="match status" value="1"/>
</dbReference>
<keyword evidence="3 11" id="KW-0378">Hydrolase</keyword>
<dbReference type="SMART" id="SM00849">
    <property type="entry name" value="Lactamase_B"/>
    <property type="match status" value="1"/>
</dbReference>
<dbReference type="SUPFAM" id="SSF55718">
    <property type="entry name" value="SCP-like"/>
    <property type="match status" value="1"/>
</dbReference>
<feature type="compositionally biased region" description="Polar residues" evidence="9">
    <location>
        <begin position="1"/>
        <end position="14"/>
    </location>
</feature>
<gene>
    <name evidence="11" type="ORF">CLV47_101432</name>
</gene>
<dbReference type="Gene3D" id="1.25.40.880">
    <property type="entry name" value="Alkyl sulfatase, dimerisation domain"/>
    <property type="match status" value="1"/>
</dbReference>
<evidence type="ECO:0000313" key="12">
    <source>
        <dbReference type="Proteomes" id="UP000237752"/>
    </source>
</evidence>
<evidence type="ECO:0000256" key="6">
    <source>
        <dbReference type="ARBA" id="ARBA00066568"/>
    </source>
</evidence>
<keyword evidence="4" id="KW-0862">Zinc</keyword>
<dbReference type="InterPro" id="IPR036866">
    <property type="entry name" value="RibonucZ/Hydroxyglut_hydro"/>
</dbReference>
<dbReference type="Pfam" id="PF14864">
    <property type="entry name" value="Alkyl_sulf_C"/>
    <property type="match status" value="1"/>
</dbReference>
<dbReference type="PANTHER" id="PTHR43223:SF1">
    <property type="entry name" value="ALKYL_ARYL-SULFATASE BDS1"/>
    <property type="match status" value="1"/>
</dbReference>
<dbReference type="Gene3D" id="3.30.1050.10">
    <property type="entry name" value="SCP2 sterol-binding domain"/>
    <property type="match status" value="1"/>
</dbReference>
<dbReference type="GO" id="GO:0018909">
    <property type="term" value="P:dodecyl sulfate metabolic process"/>
    <property type="evidence" value="ECO:0007669"/>
    <property type="project" value="InterPro"/>
</dbReference>
<dbReference type="CDD" id="cd07710">
    <property type="entry name" value="arylsulfatase_Sdsa1-like_MBL-fold"/>
    <property type="match status" value="1"/>
</dbReference>
<dbReference type="InterPro" id="IPR052195">
    <property type="entry name" value="Bact_Alkyl/Aryl-Sulfatase"/>
</dbReference>
<evidence type="ECO:0000256" key="7">
    <source>
        <dbReference type="ARBA" id="ARBA00068034"/>
    </source>
</evidence>
<name>A0A2T1A6T3_9ACTN</name>
<dbReference type="InterPro" id="IPR038536">
    <property type="entry name" value="Alkyl/aryl-sulf_dimr_sf"/>
</dbReference>
<evidence type="ECO:0000256" key="1">
    <source>
        <dbReference type="ARBA" id="ARBA00001947"/>
    </source>
</evidence>
<dbReference type="GO" id="GO:0046872">
    <property type="term" value="F:metal ion binding"/>
    <property type="evidence" value="ECO:0007669"/>
    <property type="project" value="UniProtKB-KW"/>
</dbReference>
<dbReference type="InterPro" id="IPR029228">
    <property type="entry name" value="Alkyl_sulf_dimr"/>
</dbReference>
<dbReference type="InterPro" id="IPR044097">
    <property type="entry name" value="Bds1/SdsA1_MBL-fold"/>
</dbReference>
<evidence type="ECO:0000259" key="10">
    <source>
        <dbReference type="SMART" id="SM00849"/>
    </source>
</evidence>
<dbReference type="Pfam" id="PF14863">
    <property type="entry name" value="Alkyl_sulf_dimr"/>
    <property type="match status" value="1"/>
</dbReference>
<evidence type="ECO:0000256" key="2">
    <source>
        <dbReference type="ARBA" id="ARBA00022723"/>
    </source>
</evidence>
<evidence type="ECO:0000256" key="9">
    <source>
        <dbReference type="SAM" id="MobiDB-lite"/>
    </source>
</evidence>
<proteinExistence type="inferred from homology"/>
<feature type="region of interest" description="Disordered" evidence="9">
    <location>
        <begin position="1"/>
        <end position="36"/>
    </location>
</feature>
<evidence type="ECO:0000256" key="3">
    <source>
        <dbReference type="ARBA" id="ARBA00022801"/>
    </source>
</evidence>
<dbReference type="InterPro" id="IPR001279">
    <property type="entry name" value="Metallo-B-lactamas"/>
</dbReference>
<dbReference type="OrthoDB" id="420651at2"/>
<dbReference type="Proteomes" id="UP000237752">
    <property type="component" value="Unassembled WGS sequence"/>
</dbReference>
<dbReference type="FunFam" id="1.25.40.880:FF:000001">
    <property type="entry name" value="SDS hydrolase SdsA1"/>
    <property type="match status" value="1"/>
</dbReference>
<protein>
    <recommendedName>
        <fullName evidence="7">Linear primary-alkylsulfatase</fullName>
        <ecNumber evidence="6">3.1.6.21</ecNumber>
    </recommendedName>
    <alternativeName>
        <fullName evidence="8">Type III linear primary-alkylsulfatase</fullName>
    </alternativeName>
</protein>
<evidence type="ECO:0000256" key="8">
    <source>
        <dbReference type="ARBA" id="ARBA00075789"/>
    </source>
</evidence>
<dbReference type="AlphaFoldDB" id="A0A2T1A6T3"/>
<dbReference type="InterPro" id="IPR036527">
    <property type="entry name" value="SCP2_sterol-bd_dom_sf"/>
</dbReference>
<sequence>MTTDNKVSANSSPRPASDATRAANSQAVQSLPFGDRQAFEDSQRGRIASIEPPTIAGASGRPVWDLEQYAFIGAEAPDSVHPSLWRMAQLNQAHGLFTVADRIHQVRGYDISNMTIIEGATGYIVIDPLTTAETAAAGMQLVHEHLGERPITAIIYTHSHVDHFGGVRGIVEESDLVARGVPIVAPTGFMDEAISENVYAGNAMLRRAMYMFGPLLPRGPLGQVTTGLGVTTPGGTNTLIAPTHSINTTGSELTLDGLRFVFQYTPDSEAPAEMTFHIPELRALCMAENVSHVMHNLYTLRGAQVRDARSWSGYLNEAIELFIDETDVMFISHHWPVWGQDAVREFIGKQRDLYKFMHDETLRLANHGYTMVEIAEMIQMPAPLASFWANRGLYGSLNHNVKAVYQRYLGFFDANPANLNPLPPREMGERYVAALGGASAVIDKATAAFAEADYRWGAELLKHVLSAEPDNDDAKRLQAETFEQLGYQAESGPWRNFYLTGAHELRNGVLQVSGKRRAGGTEIPLAMTTEMLLDFMGIRLNSPKAGDTVLHLNLVTTEPSERYLVTVQNGVLFHTRDKQSPDADATITTTRQGFGAIVRGAATLDDAVADGSIDIAGDRGAFEKLLSLLDNFSPSFNIVTPN</sequence>
<evidence type="ECO:0000256" key="4">
    <source>
        <dbReference type="ARBA" id="ARBA00022833"/>
    </source>
</evidence>
<comment type="caution">
    <text evidence="11">The sequence shown here is derived from an EMBL/GenBank/DDBJ whole genome shotgun (WGS) entry which is preliminary data.</text>
</comment>
<dbReference type="EC" id="3.1.6.21" evidence="6"/>